<gene>
    <name evidence="2" type="ORF">AMK59_1275</name>
</gene>
<dbReference type="AlphaFoldDB" id="A0A0T6BFE5"/>
<dbReference type="Proteomes" id="UP000051574">
    <property type="component" value="Unassembled WGS sequence"/>
</dbReference>
<dbReference type="GO" id="GO:0006402">
    <property type="term" value="P:mRNA catabolic process"/>
    <property type="evidence" value="ECO:0007669"/>
    <property type="project" value="TreeGrafter"/>
</dbReference>
<organism evidence="2 3">
    <name type="scientific">Oryctes borbonicus</name>
    <dbReference type="NCBI Taxonomy" id="1629725"/>
    <lineage>
        <taxon>Eukaryota</taxon>
        <taxon>Metazoa</taxon>
        <taxon>Ecdysozoa</taxon>
        <taxon>Arthropoda</taxon>
        <taxon>Hexapoda</taxon>
        <taxon>Insecta</taxon>
        <taxon>Pterygota</taxon>
        <taxon>Neoptera</taxon>
        <taxon>Endopterygota</taxon>
        <taxon>Coleoptera</taxon>
        <taxon>Polyphaga</taxon>
        <taxon>Scarabaeiformia</taxon>
        <taxon>Scarabaeidae</taxon>
        <taxon>Dynastinae</taxon>
        <taxon>Oryctes</taxon>
    </lineage>
</organism>
<dbReference type="Pfam" id="PF17849">
    <property type="entry name" value="OB_Dis3"/>
    <property type="match status" value="1"/>
</dbReference>
<dbReference type="InterPro" id="IPR022966">
    <property type="entry name" value="RNase_II/R_CS"/>
</dbReference>
<dbReference type="GO" id="GO:0010587">
    <property type="term" value="P:miRNA catabolic process"/>
    <property type="evidence" value="ECO:0007669"/>
    <property type="project" value="TreeGrafter"/>
</dbReference>
<proteinExistence type="predicted"/>
<dbReference type="InterPro" id="IPR001900">
    <property type="entry name" value="RNase_II/R"/>
</dbReference>
<reference evidence="2 3" key="1">
    <citation type="submission" date="2015-09" db="EMBL/GenBank/DDBJ databases">
        <title>Draft genome of the scarab beetle Oryctes borbonicus.</title>
        <authorList>
            <person name="Meyer J.M."/>
            <person name="Markov G.V."/>
            <person name="Baskaran P."/>
            <person name="Herrmann M."/>
            <person name="Sommer R.J."/>
            <person name="Roedelsperger C."/>
        </authorList>
    </citation>
    <scope>NUCLEOTIDE SEQUENCE [LARGE SCALE GENOMIC DNA]</scope>
    <source>
        <strain evidence="2">OB123</strain>
        <tissue evidence="2">Whole animal</tissue>
    </source>
</reference>
<dbReference type="GO" id="GO:0000175">
    <property type="term" value="F:3'-5'-RNA exonuclease activity"/>
    <property type="evidence" value="ECO:0007669"/>
    <property type="project" value="TreeGrafter"/>
</dbReference>
<feature type="domain" description="RNB" evidence="1">
    <location>
        <begin position="97"/>
        <end position="441"/>
    </location>
</feature>
<dbReference type="PANTHER" id="PTHR23355:SF9">
    <property type="entry name" value="DIS3-LIKE EXONUCLEASE 2"/>
    <property type="match status" value="1"/>
</dbReference>
<dbReference type="InterPro" id="IPR050180">
    <property type="entry name" value="RNR_Ribonuclease"/>
</dbReference>
<dbReference type="InterPro" id="IPR012340">
    <property type="entry name" value="NA-bd_OB-fold"/>
</dbReference>
<dbReference type="EMBL" id="LJIG01000909">
    <property type="protein sequence ID" value="KRT86031.1"/>
    <property type="molecule type" value="Genomic_DNA"/>
</dbReference>
<dbReference type="PROSITE" id="PS01175">
    <property type="entry name" value="RIBONUCLEASE_II"/>
    <property type="match status" value="1"/>
</dbReference>
<dbReference type="SUPFAM" id="SSF50249">
    <property type="entry name" value="Nucleic acid-binding proteins"/>
    <property type="match status" value="2"/>
</dbReference>
<evidence type="ECO:0000259" key="1">
    <source>
        <dbReference type="SMART" id="SM00955"/>
    </source>
</evidence>
<evidence type="ECO:0000313" key="3">
    <source>
        <dbReference type="Proteomes" id="UP000051574"/>
    </source>
</evidence>
<dbReference type="OrthoDB" id="372421at2759"/>
<keyword evidence="3" id="KW-1185">Reference proteome</keyword>
<feature type="non-terminal residue" evidence="2">
    <location>
        <position position="500"/>
    </location>
</feature>
<accession>A0A0T6BFE5</accession>
<dbReference type="Pfam" id="PF00773">
    <property type="entry name" value="RNB"/>
    <property type="match status" value="1"/>
</dbReference>
<comment type="caution">
    <text evidence="2">The sequence shown here is derived from an EMBL/GenBank/DDBJ whole genome shotgun (WGS) entry which is preliminary data.</text>
</comment>
<dbReference type="SMART" id="SM00955">
    <property type="entry name" value="RNB"/>
    <property type="match status" value="1"/>
</dbReference>
<sequence length="500" mass="56987">MIALQPRDKRIPRIIVNEMCGSTTDEDILFKAQITEWENPKYAKGTIIERIGVKGNLKNETTAILSAYQLDVSPFPSSLYKHLLESCAIPEAEFLYREDLRKECVFTIDPLTARDLDDAVSCKTLSNGNLEVGVHISDVGFYLQEETELDTMVSKKGTTIYLVENVYHMLPVELCSRCSLLPGKDSLTFSVFFEMTENGEILNHRFARTIINSCSQLAYEHVQEMLDYRYTFDQANLPPITNGHNASDICEIVNKLMRISSNLRRKRFDNGALKIDQIKIFFKLDGAGKPVQISKYENIEAHRLIEELMLLANITVAKKILEDFPDIAFLRRHDAPNPRLMYQTKELLESIGIHVDITNSSTLQTSLENYSTTDFLGSVRSAVLNHLLAKPMTQARYFCASREDDYKHYALSVDNYTHFTSPIRRYADIMVHRLLAASLGYSTKPTWETDYVMAIAANCNKQKYNAKKAGEASTELFLAYYIDQNQPFIQDAVVVDVKKQ</sequence>
<protein>
    <recommendedName>
        <fullName evidence="1">RNB domain-containing protein</fullName>
    </recommendedName>
</protein>
<dbReference type="PANTHER" id="PTHR23355">
    <property type="entry name" value="RIBONUCLEASE"/>
    <property type="match status" value="1"/>
</dbReference>
<name>A0A0T6BFE5_9SCAR</name>
<dbReference type="InterPro" id="IPR041505">
    <property type="entry name" value="Dis3_CSD2"/>
</dbReference>
<dbReference type="Gene3D" id="2.40.50.700">
    <property type="match status" value="1"/>
</dbReference>
<dbReference type="GO" id="GO:0000932">
    <property type="term" value="C:P-body"/>
    <property type="evidence" value="ECO:0007669"/>
    <property type="project" value="TreeGrafter"/>
</dbReference>
<dbReference type="GO" id="GO:0003723">
    <property type="term" value="F:RNA binding"/>
    <property type="evidence" value="ECO:0007669"/>
    <property type="project" value="InterPro"/>
</dbReference>
<evidence type="ECO:0000313" key="2">
    <source>
        <dbReference type="EMBL" id="KRT86031.1"/>
    </source>
</evidence>